<dbReference type="GO" id="GO:0019748">
    <property type="term" value="P:secondary metabolic process"/>
    <property type="evidence" value="ECO:0007669"/>
    <property type="project" value="TreeGrafter"/>
</dbReference>
<dbReference type="GO" id="GO:0016787">
    <property type="term" value="F:hydrolase activity"/>
    <property type="evidence" value="ECO:0007669"/>
    <property type="project" value="InterPro"/>
</dbReference>
<accession>A0A327W5J2</accession>
<dbReference type="InterPro" id="IPR006680">
    <property type="entry name" value="Amidohydro-rel"/>
</dbReference>
<dbReference type="GO" id="GO:0005829">
    <property type="term" value="C:cytosol"/>
    <property type="evidence" value="ECO:0007669"/>
    <property type="project" value="TreeGrafter"/>
</dbReference>
<dbReference type="PANTHER" id="PTHR21240">
    <property type="entry name" value="2-AMINO-3-CARBOXYLMUCONATE-6-SEMIALDEHYDE DECARBOXYLASE"/>
    <property type="match status" value="1"/>
</dbReference>
<keyword evidence="4" id="KW-1185">Reference proteome</keyword>
<name>A0A327W5J2_9BACT</name>
<dbReference type="InterPro" id="IPR032465">
    <property type="entry name" value="ACMSD"/>
</dbReference>
<keyword evidence="1" id="KW-0456">Lyase</keyword>
<evidence type="ECO:0000313" key="3">
    <source>
        <dbReference type="EMBL" id="RAJ83646.1"/>
    </source>
</evidence>
<protein>
    <recommendedName>
        <fullName evidence="2">Amidohydrolase-related domain-containing protein</fullName>
    </recommendedName>
</protein>
<dbReference type="Gene3D" id="3.20.20.140">
    <property type="entry name" value="Metal-dependent hydrolases"/>
    <property type="match status" value="1"/>
</dbReference>
<dbReference type="OrthoDB" id="9777673at2"/>
<dbReference type="EMBL" id="QLMA01000003">
    <property type="protein sequence ID" value="RAJ83646.1"/>
    <property type="molecule type" value="Genomic_DNA"/>
</dbReference>
<dbReference type="Pfam" id="PF04909">
    <property type="entry name" value="Amidohydro_2"/>
    <property type="match status" value="1"/>
</dbReference>
<organism evidence="3 4">
    <name type="scientific">Chitinophaga dinghuensis</name>
    <dbReference type="NCBI Taxonomy" id="1539050"/>
    <lineage>
        <taxon>Bacteria</taxon>
        <taxon>Pseudomonadati</taxon>
        <taxon>Bacteroidota</taxon>
        <taxon>Chitinophagia</taxon>
        <taxon>Chitinophagales</taxon>
        <taxon>Chitinophagaceae</taxon>
        <taxon>Chitinophaga</taxon>
    </lineage>
</organism>
<comment type="caution">
    <text evidence="3">The sequence shown here is derived from an EMBL/GenBank/DDBJ whole genome shotgun (WGS) entry which is preliminary data.</text>
</comment>
<evidence type="ECO:0000313" key="4">
    <source>
        <dbReference type="Proteomes" id="UP000249819"/>
    </source>
</evidence>
<reference evidence="3 4" key="1">
    <citation type="submission" date="2018-06" db="EMBL/GenBank/DDBJ databases">
        <title>Genomic Encyclopedia of Archaeal and Bacterial Type Strains, Phase II (KMG-II): from individual species to whole genera.</title>
        <authorList>
            <person name="Goeker M."/>
        </authorList>
    </citation>
    <scope>NUCLEOTIDE SEQUENCE [LARGE SCALE GENOMIC DNA]</scope>
    <source>
        <strain evidence="3 4">DSM 29821</strain>
    </source>
</reference>
<evidence type="ECO:0000256" key="1">
    <source>
        <dbReference type="ARBA" id="ARBA00023239"/>
    </source>
</evidence>
<dbReference type="SUPFAM" id="SSF51556">
    <property type="entry name" value="Metallo-dependent hydrolases"/>
    <property type="match status" value="1"/>
</dbReference>
<sequence>MRIITLEEHVAFPEFAPEIQQWPLPQAALEKLVDISDARLKSMDDNGIDMQVLSVVGSGAESLPPQQALSFATRYNDLLAARISPYPARFQAFAHLPMSSPQAAADELERAKEAHHFCGALINGLTNGKFLDHPTFSPLLEKAEQLQMPLYLHPGLLPELVTEAYYHDLPDSLRIMLACGGWGWHAQTALQVLRLIVSGTLDRFPRLKIIIGHMGEMLPMMMSRLDEKFKVTSTGYHQRTVSQTLRDQVYLTTSGIFSLPPLLAALGTFGIDNVMFSVDYPFSANESGIELLNNIPLSTEEISKIAGGNAARLLGLNG</sequence>
<dbReference type="PANTHER" id="PTHR21240:SF30">
    <property type="entry name" value="AMIDOHYDROLASE-RELATED DOMAIN-CONTAINING PROTEIN-RELATED"/>
    <property type="match status" value="1"/>
</dbReference>
<dbReference type="RefSeq" id="WP_111592281.1">
    <property type="nucleotide sequence ID" value="NZ_QLMA01000003.1"/>
</dbReference>
<feature type="domain" description="Amidohydrolase-related" evidence="2">
    <location>
        <begin position="37"/>
        <end position="316"/>
    </location>
</feature>
<dbReference type="GO" id="GO:0016831">
    <property type="term" value="F:carboxy-lyase activity"/>
    <property type="evidence" value="ECO:0007669"/>
    <property type="project" value="InterPro"/>
</dbReference>
<gene>
    <name evidence="3" type="ORF">CLV59_103617</name>
</gene>
<proteinExistence type="predicted"/>
<evidence type="ECO:0000259" key="2">
    <source>
        <dbReference type="Pfam" id="PF04909"/>
    </source>
</evidence>
<dbReference type="InterPro" id="IPR032466">
    <property type="entry name" value="Metal_Hydrolase"/>
</dbReference>
<dbReference type="Proteomes" id="UP000249819">
    <property type="component" value="Unassembled WGS sequence"/>
</dbReference>
<dbReference type="AlphaFoldDB" id="A0A327W5J2"/>